<feature type="transmembrane region" description="Helical" evidence="1">
    <location>
        <begin position="235"/>
        <end position="254"/>
    </location>
</feature>
<organism evidence="3 4">
    <name type="scientific">Gallibacter intestinalis</name>
    <dbReference type="NCBI Taxonomy" id="2779356"/>
    <lineage>
        <taxon>Bacteria</taxon>
        <taxon>Bacillati</taxon>
        <taxon>Bacillota</taxon>
        <taxon>Clostridia</taxon>
        <taxon>Eubacteriales</taxon>
        <taxon>Eubacteriaceae</taxon>
        <taxon>Gallibacter</taxon>
    </lineage>
</organism>
<accession>A0ABR9QX72</accession>
<dbReference type="Proteomes" id="UP001516588">
    <property type="component" value="Unassembled WGS sequence"/>
</dbReference>
<sequence>MKRQKITSSELLCAICFALCFFAFMLTEAFINERCAVILGSSAVNPVYTFGLVCTGLGFLSFSLLRRLCKKEKSRKTAQTILGILCIGAAVVLLFANQPALFLTSSSAALLLTGHISGCVYYNTAMYFAGSRYTGRLIGTGMGAAILLQFVVQNLIPQSVAFIISIIFSVAFVMYFIMKAPKDWILENPLPYSSETRKDFKKALLLIVAVVLMSLVAGMIDSVLTAFNAEKSYDIYGGVRLFYALGLILAGFLADIRERKYLPLSTVCTILLSSVCMFFLSDEVSYFAGTALMYLYSGFYVIFFTVMFLDFAPKSSRPELWAGMGRIVRSFTVAATVLPAFNIYGAVGNTVLAVVSCLLSILILLVLLPYLSSAAVSPKPTEELPSESRELSPQERLKLYARRCSLTPRETEVLEKLLTTEDGVQEIADSLYISRRMVQRYISSIYEKTETKTRLGLFQSYMNFTE</sequence>
<dbReference type="SUPFAM" id="SSF46894">
    <property type="entry name" value="C-terminal effector domain of the bipartite response regulators"/>
    <property type="match status" value="1"/>
</dbReference>
<feature type="transmembrane region" description="Helical" evidence="1">
    <location>
        <begin position="203"/>
        <end position="229"/>
    </location>
</feature>
<comment type="caution">
    <text evidence="3">The sequence shown here is derived from an EMBL/GenBank/DDBJ whole genome shotgun (WGS) entry which is preliminary data.</text>
</comment>
<dbReference type="Gene3D" id="1.10.10.10">
    <property type="entry name" value="Winged helix-like DNA-binding domain superfamily/Winged helix DNA-binding domain"/>
    <property type="match status" value="1"/>
</dbReference>
<dbReference type="Gene3D" id="1.20.1250.20">
    <property type="entry name" value="MFS general substrate transporter like domains"/>
    <property type="match status" value="1"/>
</dbReference>
<dbReference type="EMBL" id="JADCKA010000005">
    <property type="protein sequence ID" value="MBE5035461.1"/>
    <property type="molecule type" value="Genomic_DNA"/>
</dbReference>
<reference evidence="3 4" key="1">
    <citation type="submission" date="2020-10" db="EMBL/GenBank/DDBJ databases">
        <title>ChiBAC.</title>
        <authorList>
            <person name="Zenner C."/>
            <person name="Hitch T.C.A."/>
            <person name="Clavel T."/>
        </authorList>
    </citation>
    <scope>NUCLEOTIDE SEQUENCE [LARGE SCALE GENOMIC DNA]</scope>
    <source>
        <strain evidence="3 4">DSM 108706</strain>
    </source>
</reference>
<dbReference type="SMART" id="SM00421">
    <property type="entry name" value="HTH_LUXR"/>
    <property type="match status" value="1"/>
</dbReference>
<dbReference type="Pfam" id="PF00196">
    <property type="entry name" value="GerE"/>
    <property type="match status" value="1"/>
</dbReference>
<feature type="transmembrane region" description="Helical" evidence="1">
    <location>
        <begin position="286"/>
        <end position="306"/>
    </location>
</feature>
<dbReference type="InterPro" id="IPR016032">
    <property type="entry name" value="Sig_transdc_resp-reg_C-effctor"/>
</dbReference>
<feature type="domain" description="HTH luxR-type" evidence="2">
    <location>
        <begin position="403"/>
        <end position="461"/>
    </location>
</feature>
<dbReference type="InterPro" id="IPR000792">
    <property type="entry name" value="Tscrpt_reg_LuxR_C"/>
</dbReference>
<keyword evidence="1" id="KW-0812">Transmembrane</keyword>
<keyword evidence="1" id="KW-0472">Membrane</keyword>
<gene>
    <name evidence="3" type="ORF">INF20_04085</name>
</gene>
<feature type="transmembrane region" description="Helical" evidence="1">
    <location>
        <begin position="327"/>
        <end position="345"/>
    </location>
</feature>
<dbReference type="RefSeq" id="WP_226385108.1">
    <property type="nucleotide sequence ID" value="NZ_JADCKA010000005.1"/>
</dbReference>
<evidence type="ECO:0000313" key="3">
    <source>
        <dbReference type="EMBL" id="MBE5035461.1"/>
    </source>
</evidence>
<evidence type="ECO:0000313" key="4">
    <source>
        <dbReference type="Proteomes" id="UP001516588"/>
    </source>
</evidence>
<dbReference type="InterPro" id="IPR036388">
    <property type="entry name" value="WH-like_DNA-bd_sf"/>
</dbReference>
<dbReference type="SUPFAM" id="SSF103473">
    <property type="entry name" value="MFS general substrate transporter"/>
    <property type="match status" value="1"/>
</dbReference>
<feature type="transmembrane region" description="Helical" evidence="1">
    <location>
        <begin position="77"/>
        <end position="96"/>
    </location>
</feature>
<keyword evidence="1" id="KW-1133">Transmembrane helix</keyword>
<feature type="transmembrane region" description="Helical" evidence="1">
    <location>
        <begin position="102"/>
        <end position="122"/>
    </location>
</feature>
<feature type="transmembrane region" description="Helical" evidence="1">
    <location>
        <begin position="261"/>
        <end position="280"/>
    </location>
</feature>
<name>A0ABR9QX72_9FIRM</name>
<feature type="transmembrane region" description="Helical" evidence="1">
    <location>
        <begin position="158"/>
        <end position="178"/>
    </location>
</feature>
<evidence type="ECO:0000256" key="1">
    <source>
        <dbReference type="SAM" id="Phobius"/>
    </source>
</evidence>
<keyword evidence="4" id="KW-1185">Reference proteome</keyword>
<proteinExistence type="predicted"/>
<feature type="transmembrane region" description="Helical" evidence="1">
    <location>
        <begin position="134"/>
        <end position="152"/>
    </location>
</feature>
<evidence type="ECO:0000259" key="2">
    <source>
        <dbReference type="SMART" id="SM00421"/>
    </source>
</evidence>
<protein>
    <recommendedName>
        <fullName evidence="2">HTH luxR-type domain-containing protein</fullName>
    </recommendedName>
</protein>
<feature type="transmembrane region" description="Helical" evidence="1">
    <location>
        <begin position="45"/>
        <end position="65"/>
    </location>
</feature>
<dbReference type="InterPro" id="IPR036259">
    <property type="entry name" value="MFS_trans_sf"/>
</dbReference>
<feature type="transmembrane region" description="Helical" evidence="1">
    <location>
        <begin position="351"/>
        <end position="371"/>
    </location>
</feature>